<dbReference type="PANTHER" id="PTHR24321">
    <property type="entry name" value="DEHYDROGENASES, SHORT CHAIN"/>
    <property type="match status" value="1"/>
</dbReference>
<accession>A0A3T0ECY3</accession>
<dbReference type="OrthoDB" id="9790146at2"/>
<dbReference type="PANTHER" id="PTHR24321:SF8">
    <property type="entry name" value="ESTRADIOL 17-BETA-DEHYDROGENASE 8-RELATED"/>
    <property type="match status" value="1"/>
</dbReference>
<evidence type="ECO:0000256" key="2">
    <source>
        <dbReference type="ARBA" id="ARBA00023002"/>
    </source>
</evidence>
<dbReference type="SMART" id="SM00822">
    <property type="entry name" value="PKS_KR"/>
    <property type="match status" value="1"/>
</dbReference>
<dbReference type="CDD" id="cd05233">
    <property type="entry name" value="SDR_c"/>
    <property type="match status" value="1"/>
</dbReference>
<feature type="domain" description="Ketoreductase" evidence="4">
    <location>
        <begin position="6"/>
        <end position="197"/>
    </location>
</feature>
<dbReference type="PROSITE" id="PS51257">
    <property type="entry name" value="PROKAR_LIPOPROTEIN"/>
    <property type="match status" value="1"/>
</dbReference>
<dbReference type="InterPro" id="IPR020904">
    <property type="entry name" value="Sc_DH/Rdtase_CS"/>
</dbReference>
<dbReference type="InterPro" id="IPR036291">
    <property type="entry name" value="NAD(P)-bd_dom_sf"/>
</dbReference>
<dbReference type="Proteomes" id="UP000286954">
    <property type="component" value="Chromosome"/>
</dbReference>
<dbReference type="PROSITE" id="PS00061">
    <property type="entry name" value="ADH_SHORT"/>
    <property type="match status" value="1"/>
</dbReference>
<keyword evidence="6" id="KW-1185">Reference proteome</keyword>
<dbReference type="PRINTS" id="PR00081">
    <property type="entry name" value="GDHRDH"/>
</dbReference>
<dbReference type="AlphaFoldDB" id="A0A3T0ECY3"/>
<dbReference type="GO" id="GO:0016491">
    <property type="term" value="F:oxidoreductase activity"/>
    <property type="evidence" value="ECO:0007669"/>
    <property type="project" value="UniProtKB-KW"/>
</dbReference>
<protein>
    <submittedName>
        <fullName evidence="5">Short-chain dehydrogenase/reductase SDR</fullName>
    </submittedName>
</protein>
<dbReference type="Gene3D" id="3.40.50.720">
    <property type="entry name" value="NAD(P)-binding Rossmann-like Domain"/>
    <property type="match status" value="1"/>
</dbReference>
<dbReference type="RefSeq" id="WP_127568688.1">
    <property type="nucleotide sequence ID" value="NZ_BMFB01000001.1"/>
</dbReference>
<organism evidence="5 6">
    <name type="scientific">Glycocaulis alkaliphilus</name>
    <dbReference type="NCBI Taxonomy" id="1434191"/>
    <lineage>
        <taxon>Bacteria</taxon>
        <taxon>Pseudomonadati</taxon>
        <taxon>Pseudomonadota</taxon>
        <taxon>Alphaproteobacteria</taxon>
        <taxon>Maricaulales</taxon>
        <taxon>Maricaulaceae</taxon>
        <taxon>Glycocaulis</taxon>
    </lineage>
</organism>
<evidence type="ECO:0000313" key="5">
    <source>
        <dbReference type="EMBL" id="AZU05150.1"/>
    </source>
</evidence>
<dbReference type="InterPro" id="IPR002347">
    <property type="entry name" value="SDR_fam"/>
</dbReference>
<evidence type="ECO:0000313" key="6">
    <source>
        <dbReference type="Proteomes" id="UP000286954"/>
    </source>
</evidence>
<sequence>MAGSERVAIITGGATGIGAACARRLADEGVRVVIADTDKASGEALANDLAAAKGRALFVSCDVSDKLSVANLMAETLSAFGQLDILVNNAAILARGDILSLELADFDKVLGVNLRGAFLVARSAARQMTRQIEEEDTRAEDARRRYAIVNMSSINAVVSIADQLAYSTSKGALSQMTKAMALSLAPYGIRVNAIGPGSVNTDMLRGVNEDKAAMDAMLSRTPLARIADPDEIAAIAWFLASKESSYITGTCIYADGGRLALNYVMKREDYED</sequence>
<proteinExistence type="inferred from homology"/>
<dbReference type="NCBIfam" id="NF005559">
    <property type="entry name" value="PRK07231.1"/>
    <property type="match status" value="1"/>
</dbReference>
<comment type="similarity">
    <text evidence="1">Belongs to the short-chain dehydrogenases/reductases (SDR) family.</text>
</comment>
<evidence type="ECO:0000259" key="4">
    <source>
        <dbReference type="SMART" id="SM00822"/>
    </source>
</evidence>
<name>A0A3T0ECY3_9PROT</name>
<gene>
    <name evidence="5" type="ORF">X907_2639</name>
</gene>
<dbReference type="FunFam" id="3.40.50.720:FF:000084">
    <property type="entry name" value="Short-chain dehydrogenase reductase"/>
    <property type="match status" value="1"/>
</dbReference>
<dbReference type="SUPFAM" id="SSF51735">
    <property type="entry name" value="NAD(P)-binding Rossmann-fold domains"/>
    <property type="match status" value="1"/>
</dbReference>
<dbReference type="EMBL" id="CP018911">
    <property type="protein sequence ID" value="AZU05150.1"/>
    <property type="molecule type" value="Genomic_DNA"/>
</dbReference>
<keyword evidence="3" id="KW-0520">NAD</keyword>
<dbReference type="InterPro" id="IPR057326">
    <property type="entry name" value="KR_dom"/>
</dbReference>
<dbReference type="PRINTS" id="PR00080">
    <property type="entry name" value="SDRFAMILY"/>
</dbReference>
<evidence type="ECO:0000256" key="1">
    <source>
        <dbReference type="ARBA" id="ARBA00006484"/>
    </source>
</evidence>
<dbReference type="KEGG" id="gak:X907_2639"/>
<keyword evidence="2" id="KW-0560">Oxidoreductase</keyword>
<evidence type="ECO:0000256" key="3">
    <source>
        <dbReference type="ARBA" id="ARBA00023027"/>
    </source>
</evidence>
<reference evidence="5 6" key="1">
    <citation type="submission" date="2016-12" db="EMBL/GenBank/DDBJ databases">
        <title>The genome of dimorphic prosthecate Glycocaulis alkaliphilus 6b-8t, isolated from crude oil dictates its adaptability in petroleum environments.</title>
        <authorList>
            <person name="Wu X.-L."/>
            <person name="Geng S."/>
        </authorList>
    </citation>
    <scope>NUCLEOTIDE SEQUENCE [LARGE SCALE GENOMIC DNA]</scope>
    <source>
        <strain evidence="5 6">6B-8</strain>
    </source>
</reference>
<dbReference type="Pfam" id="PF13561">
    <property type="entry name" value="adh_short_C2"/>
    <property type="match status" value="1"/>
</dbReference>